<evidence type="ECO:0000256" key="2">
    <source>
        <dbReference type="ARBA" id="ARBA00023002"/>
    </source>
</evidence>
<name>A0A8H1LLK3_9ACTN</name>
<protein>
    <submittedName>
        <fullName evidence="4">SDR family NAD(P)-dependent oxidoreductase</fullName>
    </submittedName>
</protein>
<evidence type="ECO:0000256" key="1">
    <source>
        <dbReference type="ARBA" id="ARBA00006484"/>
    </source>
</evidence>
<dbReference type="PANTHER" id="PTHR44196">
    <property type="entry name" value="DEHYDROGENASE/REDUCTASE SDR FAMILY MEMBER 7B"/>
    <property type="match status" value="1"/>
</dbReference>
<dbReference type="Pfam" id="PF00106">
    <property type="entry name" value="adh_short"/>
    <property type="match status" value="1"/>
</dbReference>
<accession>A0A8H1LLK3</accession>
<evidence type="ECO:0000256" key="3">
    <source>
        <dbReference type="RuleBase" id="RU000363"/>
    </source>
</evidence>
<dbReference type="GeneID" id="75184353"/>
<dbReference type="Proteomes" id="UP000298111">
    <property type="component" value="Unassembled WGS sequence"/>
</dbReference>
<dbReference type="PRINTS" id="PR00080">
    <property type="entry name" value="SDRFAMILY"/>
</dbReference>
<sequence>MTTLPRTALVTGANRGIGLAVARMLHERGHHVLLAARDAEAARSAASGLGTGARGVALDVTEPVTVEKLAAEAQDVDILVNNAGVQLDWGERPSTVDPALVERTLQVNLLGSWRVAAAFLPGMVRRGWGRVVNISSGTGSFTLGIAGACPAYSVSKTALNALTVMLARETEGTGVLVNAINPGLVRTRMRPDAPQSPQEAAEHIVRAATLPDDGPTGVFLRRETVIGW</sequence>
<dbReference type="PRINTS" id="PR00081">
    <property type="entry name" value="GDHRDH"/>
</dbReference>
<dbReference type="InterPro" id="IPR036291">
    <property type="entry name" value="NAD(P)-bd_dom_sf"/>
</dbReference>
<proteinExistence type="inferred from homology"/>
<dbReference type="PANTHER" id="PTHR44196:SF1">
    <property type="entry name" value="DEHYDROGENASE_REDUCTASE SDR FAMILY MEMBER 7B"/>
    <property type="match status" value="1"/>
</dbReference>
<evidence type="ECO:0000313" key="4">
    <source>
        <dbReference type="EMBL" id="TGG89687.1"/>
    </source>
</evidence>
<evidence type="ECO:0000313" key="5">
    <source>
        <dbReference type="Proteomes" id="UP000298111"/>
    </source>
</evidence>
<dbReference type="AlphaFoldDB" id="A0A8H1LLK3"/>
<dbReference type="Gene3D" id="3.40.50.720">
    <property type="entry name" value="NAD(P)-binding Rossmann-like Domain"/>
    <property type="match status" value="1"/>
</dbReference>
<keyword evidence="2" id="KW-0560">Oxidoreductase</keyword>
<dbReference type="GO" id="GO:0016020">
    <property type="term" value="C:membrane"/>
    <property type="evidence" value="ECO:0007669"/>
    <property type="project" value="TreeGrafter"/>
</dbReference>
<reference evidence="4 5" key="1">
    <citation type="submission" date="2018-10" db="EMBL/GenBank/DDBJ databases">
        <title>Isolation of pseudouridimycin from Streptomyces albus DSM 40763.</title>
        <authorList>
            <person name="Rosenqvist P."/>
            <person name="Metsae-Ketelae M."/>
            <person name="Virta P."/>
        </authorList>
    </citation>
    <scope>NUCLEOTIDE SEQUENCE [LARGE SCALE GENOMIC DNA]</scope>
    <source>
        <strain evidence="4 5">DSM 40763</strain>
    </source>
</reference>
<comment type="similarity">
    <text evidence="1 3">Belongs to the short-chain dehydrogenases/reductases (SDR) family.</text>
</comment>
<dbReference type="RefSeq" id="WP_016468307.1">
    <property type="nucleotide sequence ID" value="NZ_BBQG01000056.1"/>
</dbReference>
<comment type="caution">
    <text evidence="4">The sequence shown here is derived from an EMBL/GenBank/DDBJ whole genome shotgun (WGS) entry which is preliminary data.</text>
</comment>
<gene>
    <name evidence="4" type="ORF">D8771_02010</name>
</gene>
<dbReference type="EMBL" id="RCIY01000002">
    <property type="protein sequence ID" value="TGG89687.1"/>
    <property type="molecule type" value="Genomic_DNA"/>
</dbReference>
<dbReference type="SUPFAM" id="SSF51735">
    <property type="entry name" value="NAD(P)-binding Rossmann-fold domains"/>
    <property type="match status" value="1"/>
</dbReference>
<dbReference type="InterPro" id="IPR002347">
    <property type="entry name" value="SDR_fam"/>
</dbReference>
<dbReference type="GO" id="GO:0016491">
    <property type="term" value="F:oxidoreductase activity"/>
    <property type="evidence" value="ECO:0007669"/>
    <property type="project" value="UniProtKB-KW"/>
</dbReference>
<organism evidence="4 5">
    <name type="scientific">Streptomyces albus</name>
    <dbReference type="NCBI Taxonomy" id="1888"/>
    <lineage>
        <taxon>Bacteria</taxon>
        <taxon>Bacillati</taxon>
        <taxon>Actinomycetota</taxon>
        <taxon>Actinomycetes</taxon>
        <taxon>Kitasatosporales</taxon>
        <taxon>Streptomycetaceae</taxon>
        <taxon>Streptomyces</taxon>
    </lineage>
</organism>